<keyword evidence="1" id="KW-0732">Signal</keyword>
<sequence>MKLIKTLALIIALSAGNLISLASTFSSYVEDYRYDFSVIDEDLESAPSWRSNEAYPPLSPRKADSAARELLTRLVKEPERWKRINITLSQIKDEEKWVYVIHFIGFHPPGVVDGPVPEMRVVVLMDGKPVVPDIVKLKRPDEE</sequence>
<keyword evidence="3" id="KW-1185">Reference proteome</keyword>
<dbReference type="InParanoid" id="A0A317ZIV4"/>
<gene>
    <name evidence="2" type="ORF">DDZ13_08930</name>
</gene>
<evidence type="ECO:0000313" key="2">
    <source>
        <dbReference type="EMBL" id="PXA04153.1"/>
    </source>
</evidence>
<feature type="signal peptide" evidence="1">
    <location>
        <begin position="1"/>
        <end position="22"/>
    </location>
</feature>
<comment type="caution">
    <text evidence="2">The sequence shown here is derived from an EMBL/GenBank/DDBJ whole genome shotgun (WGS) entry which is preliminary data.</text>
</comment>
<organism evidence="2 3">
    <name type="scientific">Coraliomargarita sinensis</name>
    <dbReference type="NCBI Taxonomy" id="2174842"/>
    <lineage>
        <taxon>Bacteria</taxon>
        <taxon>Pseudomonadati</taxon>
        <taxon>Verrucomicrobiota</taxon>
        <taxon>Opitutia</taxon>
        <taxon>Puniceicoccales</taxon>
        <taxon>Coraliomargaritaceae</taxon>
        <taxon>Coraliomargarita</taxon>
    </lineage>
</organism>
<evidence type="ECO:0000313" key="3">
    <source>
        <dbReference type="Proteomes" id="UP000247099"/>
    </source>
</evidence>
<evidence type="ECO:0000256" key="1">
    <source>
        <dbReference type="SAM" id="SignalP"/>
    </source>
</evidence>
<evidence type="ECO:0008006" key="4">
    <source>
        <dbReference type="Google" id="ProtNLM"/>
    </source>
</evidence>
<proteinExistence type="predicted"/>
<feature type="chain" id="PRO_5016462540" description="PepSY domain-containing protein" evidence="1">
    <location>
        <begin position="23"/>
        <end position="143"/>
    </location>
</feature>
<protein>
    <recommendedName>
        <fullName evidence="4">PepSY domain-containing protein</fullName>
    </recommendedName>
</protein>
<accession>A0A317ZIV4</accession>
<reference evidence="2 3" key="1">
    <citation type="submission" date="2018-05" db="EMBL/GenBank/DDBJ databases">
        <title>Coraliomargarita sinensis sp. nov., isolated from a marine solar saltern.</title>
        <authorList>
            <person name="Zhou L.Y."/>
        </authorList>
    </citation>
    <scope>NUCLEOTIDE SEQUENCE [LARGE SCALE GENOMIC DNA]</scope>
    <source>
        <strain evidence="2 3">WN38</strain>
    </source>
</reference>
<dbReference type="Proteomes" id="UP000247099">
    <property type="component" value="Unassembled WGS sequence"/>
</dbReference>
<name>A0A317ZIV4_9BACT</name>
<dbReference type="RefSeq" id="WP_110131101.1">
    <property type="nucleotide sequence ID" value="NZ_QHJQ01000005.1"/>
</dbReference>
<dbReference type="AlphaFoldDB" id="A0A317ZIV4"/>
<dbReference type="EMBL" id="QHJQ01000005">
    <property type="protein sequence ID" value="PXA04153.1"/>
    <property type="molecule type" value="Genomic_DNA"/>
</dbReference>